<gene>
    <name evidence="3" type="ORF">BGZ80_009999</name>
</gene>
<feature type="region of interest" description="Disordered" evidence="2">
    <location>
        <begin position="180"/>
        <end position="213"/>
    </location>
</feature>
<feature type="region of interest" description="Disordered" evidence="2">
    <location>
        <begin position="352"/>
        <end position="394"/>
    </location>
</feature>
<feature type="compositionally biased region" description="Basic and acidic residues" evidence="2">
    <location>
        <begin position="187"/>
        <end position="213"/>
    </location>
</feature>
<name>A0A9P6MVG3_9FUNG</name>
<dbReference type="Proteomes" id="UP000703661">
    <property type="component" value="Unassembled WGS sequence"/>
</dbReference>
<comment type="caution">
    <text evidence="3">The sequence shown here is derived from an EMBL/GenBank/DDBJ whole genome shotgun (WGS) entry which is preliminary data.</text>
</comment>
<evidence type="ECO:0008006" key="5">
    <source>
        <dbReference type="Google" id="ProtNLM"/>
    </source>
</evidence>
<reference evidence="3" key="1">
    <citation type="journal article" date="2020" name="Fungal Divers.">
        <title>Resolving the Mortierellaceae phylogeny through synthesis of multi-gene phylogenetics and phylogenomics.</title>
        <authorList>
            <person name="Vandepol N."/>
            <person name="Liber J."/>
            <person name="Desiro A."/>
            <person name="Na H."/>
            <person name="Kennedy M."/>
            <person name="Barry K."/>
            <person name="Grigoriev I.V."/>
            <person name="Miller A.N."/>
            <person name="O'Donnell K."/>
            <person name="Stajich J.E."/>
            <person name="Bonito G."/>
        </authorList>
    </citation>
    <scope>NUCLEOTIDE SEQUENCE</scope>
    <source>
        <strain evidence="3">NRRL 2769</strain>
    </source>
</reference>
<evidence type="ECO:0000256" key="1">
    <source>
        <dbReference type="SAM" id="Coils"/>
    </source>
</evidence>
<evidence type="ECO:0000256" key="2">
    <source>
        <dbReference type="SAM" id="MobiDB-lite"/>
    </source>
</evidence>
<keyword evidence="1" id="KW-0175">Coiled coil</keyword>
<feature type="coiled-coil region" evidence="1">
    <location>
        <begin position="262"/>
        <end position="314"/>
    </location>
</feature>
<feature type="compositionally biased region" description="Low complexity" evidence="2">
    <location>
        <begin position="362"/>
        <end position="378"/>
    </location>
</feature>
<feature type="region of interest" description="Disordered" evidence="2">
    <location>
        <begin position="467"/>
        <end position="489"/>
    </location>
</feature>
<dbReference type="EMBL" id="JAAAID010000651">
    <property type="protein sequence ID" value="KAG0015179.1"/>
    <property type="molecule type" value="Genomic_DNA"/>
</dbReference>
<feature type="compositionally biased region" description="Basic and acidic residues" evidence="2">
    <location>
        <begin position="480"/>
        <end position="489"/>
    </location>
</feature>
<feature type="compositionally biased region" description="Low complexity" evidence="2">
    <location>
        <begin position="23"/>
        <end position="58"/>
    </location>
</feature>
<accession>A0A9P6MVG3</accession>
<evidence type="ECO:0000313" key="3">
    <source>
        <dbReference type="EMBL" id="KAG0015179.1"/>
    </source>
</evidence>
<organism evidence="3 4">
    <name type="scientific">Entomortierella chlamydospora</name>
    <dbReference type="NCBI Taxonomy" id="101097"/>
    <lineage>
        <taxon>Eukaryota</taxon>
        <taxon>Fungi</taxon>
        <taxon>Fungi incertae sedis</taxon>
        <taxon>Mucoromycota</taxon>
        <taxon>Mortierellomycotina</taxon>
        <taxon>Mortierellomycetes</taxon>
        <taxon>Mortierellales</taxon>
        <taxon>Mortierellaceae</taxon>
        <taxon>Entomortierella</taxon>
    </lineage>
</organism>
<feature type="non-terminal residue" evidence="3">
    <location>
        <position position="1"/>
    </location>
</feature>
<feature type="coiled-coil region" evidence="1">
    <location>
        <begin position="395"/>
        <end position="457"/>
    </location>
</feature>
<feature type="region of interest" description="Disordered" evidence="2">
    <location>
        <begin position="1"/>
        <end position="69"/>
    </location>
</feature>
<evidence type="ECO:0000313" key="4">
    <source>
        <dbReference type="Proteomes" id="UP000703661"/>
    </source>
</evidence>
<keyword evidence="4" id="KW-1185">Reference proteome</keyword>
<protein>
    <recommendedName>
        <fullName evidence="5">GRIP domain-containing protein</fullName>
    </recommendedName>
</protein>
<sequence length="1437" mass="162596">MLSSFKGRFGTGVSTSQEKGHATTSPPSNSTTTIAIAAAAARTSSDSTTDDTSGSQTALASPHSPIPSQSSFVSIASRFSGFRRPLPITRSSSDLITTAASGTLTGAGTDVSGVGNNSGSKLVFLVQQLTLDPKDEKADPAELDRIREQQPAGTELSEAMIEKLEILQRYEARFPGENKNRTLYLDPENKMKKKNEDENKRVNKKRTGPETETRRKYLAKAFKKIVQEKLAAEAVLKATTALEDLGDVEALEAHMQNMAHKSEMSMQEIKRLSSELREALNAKEAESARQTALIEDLQSQLALRQEEIERLKSKKEPSFVGSSEAASIYELERHSDIETKVNSLDLAIAQFRSTPSPPPVPSDISPPTVSTIPTSSDSSTKKKKSKDPEKKDQALRELMVRLESVLKEKNQAQEEQEEVVEQMNQLRIQLEKELKVNKDMAEKMDQLQTTVAIMEDRLRREAVSRDMEYDRPNPRAPLTEARRSSEDSEVSAKIDDSLILQEDLLATRHELETVLKRESEIKRTKEEIETTLTTIRKAHDDLQESLSQTEQKLEAANAQITVMQELSTEIGEIKQELVEAQEEIKEKQQLLNLERQWREEAEKNRDELKRQQDLLITPLKQDLAKATARQQELEQELGQAVAKAEAKTSSDREEQLEETIRSLEQRLSAATKEREILERSLAENSDVSEKSSSQFEEQSRLIESLRLEKNELSASAVEHRNLIESLQAEKESSAKALKDLQEKENIAVAKIQELEAQITELKQQRVDHSSSDSDVNSLEQLSSLKQERAELSEKLARLERLHQGFELSSSERIQALEKELEILVQQKVALEAQVQEQSDLLIKEKEKEKELEQARVAEGIERVRIELAAVRTAERFASEKVTELAKERDMVAEKVVKLEQRLETLKECKVGQEQSLTGKIEELTREKQDLESQMQSLKSDLESLKVQSEDEKQALKVKYDALKEESDIAAARISELEVELGTAKGKSDDGVKIQALEEELSTLKSELQAKIKQLEIAQEQTQVQQALHADKVTQLSNQIQELTTERDSLLQSKLELEMQLRDASEQTEALRQKLKVMEEDNEILMNAKTEAQEKMGELNSRIAAQGLKERDHKEALALAKDTIHQRDEELSSARKLLQKAESNLEKYVQKVLKLEKEMQTLVDKLQAAKTNLSKVQQENKTAVAKSNSQQSATSQELERLKAKHAKVLQERDQVIEERDKLLQGKDANQKELQMKQADLEALQKAHETAEAQMREYQTQLTESRNRVDTLEELTSIAKLVAESKVVEFESLKAKSDELEKQLSSAKELVRKNQDDYQETVNKLKGDIEGTREALGEEISGLMAQIEQRNEELERMKASEAQNKSHAAEATIKLERHMKETQEMETEVLELRERNRNLGLELQHFSDLEEILAKEKAARETAAEEFKMREGHLRTVNK</sequence>
<proteinExistence type="predicted"/>
<feature type="coiled-coil region" evidence="1">
    <location>
        <begin position="532"/>
        <end position="1424"/>
    </location>
</feature>